<reference evidence="3 4" key="1">
    <citation type="submission" date="2015-09" db="EMBL/GenBank/DDBJ databases">
        <title>Genome sequencing project for genomic taxonomy and phylogenomics of Bacillus-like bacteria.</title>
        <authorList>
            <person name="Liu B."/>
            <person name="Wang J."/>
            <person name="Zhu Y."/>
            <person name="Liu G."/>
            <person name="Chen Q."/>
            <person name="Chen Z."/>
            <person name="Lan J."/>
            <person name="Che J."/>
            <person name="Ge C."/>
            <person name="Shi H."/>
            <person name="Pan Z."/>
            <person name="Liu X."/>
        </authorList>
    </citation>
    <scope>NUCLEOTIDE SEQUENCE [LARGE SCALE GENOMIC DNA]</scope>
    <source>
        <strain evidence="3 4">DSM 8552</strain>
    </source>
</reference>
<dbReference type="InterPro" id="IPR029058">
    <property type="entry name" value="AB_hydrolase_fold"/>
</dbReference>
<accession>A0ABR5NEQ3</accession>
<dbReference type="PANTHER" id="PTHR48081">
    <property type="entry name" value="AB HYDROLASE SUPERFAMILY PROTEIN C4A8.06C"/>
    <property type="match status" value="1"/>
</dbReference>
<protein>
    <submittedName>
        <fullName evidence="3">Alpha/beta hydrolase</fullName>
    </submittedName>
</protein>
<dbReference type="Proteomes" id="UP000051063">
    <property type="component" value="Unassembled WGS sequence"/>
</dbReference>
<keyword evidence="4" id="KW-1185">Reference proteome</keyword>
<proteinExistence type="predicted"/>
<dbReference type="Gene3D" id="3.40.50.1820">
    <property type="entry name" value="alpha/beta hydrolase"/>
    <property type="match status" value="1"/>
</dbReference>
<dbReference type="RefSeq" id="WP_055744353.1">
    <property type="nucleotide sequence ID" value="NZ_LJJB01000007.1"/>
</dbReference>
<dbReference type="PANTHER" id="PTHR48081:SF8">
    <property type="entry name" value="ALPHA_BETA HYDROLASE FOLD-3 DOMAIN-CONTAINING PROTEIN-RELATED"/>
    <property type="match status" value="1"/>
</dbReference>
<sequence length="302" mass="33429">MTIPEHTKAFLDEAAKFPPLHRLTPEEIRKAVIATAISETYDLASTETLALNGPHGPLAARLYRPSNESSLPVILFFHGGGFVFTTMEQYDPMCSKLAAVSDCAVLSVDYRLSPENPFPVPVEEALFAAAWLGKHAESLDLDPMRIIVSGESVGANLAAIVAQRTGKNGVPNIAYQILLCPLTDWFSEYEAKETYGTGYFLTKALLDYCAGHYLGEWNRKAPLASPLFGETIGLAPALVVSAEYDPLRDEGERYAYKMIENGVNVTLKRYSGMIHLFYAMTDVFPEGDDVYDLIRRQLRTLH</sequence>
<feature type="domain" description="Alpha/beta hydrolase fold-3" evidence="2">
    <location>
        <begin position="74"/>
        <end position="278"/>
    </location>
</feature>
<dbReference type="EMBL" id="LJJB01000007">
    <property type="protein sequence ID" value="KQL50015.1"/>
    <property type="molecule type" value="Genomic_DNA"/>
</dbReference>
<organism evidence="3 4">
    <name type="scientific">Brevibacillus choshinensis</name>
    <dbReference type="NCBI Taxonomy" id="54911"/>
    <lineage>
        <taxon>Bacteria</taxon>
        <taxon>Bacillati</taxon>
        <taxon>Bacillota</taxon>
        <taxon>Bacilli</taxon>
        <taxon>Bacillales</taxon>
        <taxon>Paenibacillaceae</taxon>
        <taxon>Brevibacillus</taxon>
    </lineage>
</organism>
<dbReference type="GO" id="GO:0016787">
    <property type="term" value="F:hydrolase activity"/>
    <property type="evidence" value="ECO:0007669"/>
    <property type="project" value="UniProtKB-KW"/>
</dbReference>
<evidence type="ECO:0000313" key="3">
    <source>
        <dbReference type="EMBL" id="KQL50015.1"/>
    </source>
</evidence>
<evidence type="ECO:0000259" key="2">
    <source>
        <dbReference type="Pfam" id="PF07859"/>
    </source>
</evidence>
<gene>
    <name evidence="3" type="ORF">AN963_10195</name>
</gene>
<keyword evidence="1 3" id="KW-0378">Hydrolase</keyword>
<evidence type="ECO:0000256" key="1">
    <source>
        <dbReference type="ARBA" id="ARBA00022801"/>
    </source>
</evidence>
<dbReference type="InterPro" id="IPR050300">
    <property type="entry name" value="GDXG_lipolytic_enzyme"/>
</dbReference>
<dbReference type="Pfam" id="PF07859">
    <property type="entry name" value="Abhydrolase_3"/>
    <property type="match status" value="1"/>
</dbReference>
<dbReference type="SUPFAM" id="SSF53474">
    <property type="entry name" value="alpha/beta-Hydrolases"/>
    <property type="match status" value="1"/>
</dbReference>
<dbReference type="InterPro" id="IPR013094">
    <property type="entry name" value="AB_hydrolase_3"/>
</dbReference>
<comment type="caution">
    <text evidence="3">The sequence shown here is derived from an EMBL/GenBank/DDBJ whole genome shotgun (WGS) entry which is preliminary data.</text>
</comment>
<evidence type="ECO:0000313" key="4">
    <source>
        <dbReference type="Proteomes" id="UP000051063"/>
    </source>
</evidence>
<name>A0ABR5NEQ3_BRECH</name>